<dbReference type="CDD" id="cd01644">
    <property type="entry name" value="RT_pepA17"/>
    <property type="match status" value="1"/>
</dbReference>
<dbReference type="Proteomes" id="UP000515161">
    <property type="component" value="Unplaced"/>
</dbReference>
<dbReference type="PANTHER" id="PTHR47331">
    <property type="entry name" value="PHD-TYPE DOMAIN-CONTAINING PROTEIN"/>
    <property type="match status" value="1"/>
</dbReference>
<dbReference type="InterPro" id="IPR008042">
    <property type="entry name" value="Retrotrans_Pao"/>
</dbReference>
<dbReference type="InParanoid" id="A0A6P8UUX6"/>
<dbReference type="RefSeq" id="XP_034080736.1">
    <property type="nucleotide sequence ID" value="XM_034224845.1"/>
</dbReference>
<name>A0A6P8UUX6_GYMAC</name>
<dbReference type="OrthoDB" id="10057552at2759"/>
<evidence type="ECO:0000313" key="2">
    <source>
        <dbReference type="RefSeq" id="XP_034080736.1"/>
    </source>
</evidence>
<gene>
    <name evidence="2" type="primary">LOC117551795</name>
</gene>
<dbReference type="PANTHER" id="PTHR47331:SF1">
    <property type="entry name" value="GAG-LIKE PROTEIN"/>
    <property type="match status" value="1"/>
</dbReference>
<accession>A0A6P8UUX6</accession>
<dbReference type="SUPFAM" id="SSF56672">
    <property type="entry name" value="DNA/RNA polymerases"/>
    <property type="match status" value="1"/>
</dbReference>
<protein>
    <submittedName>
        <fullName evidence="2">Uncharacterized protein LOC117551795</fullName>
    </submittedName>
</protein>
<dbReference type="AlphaFoldDB" id="A0A6P8UUX6"/>
<dbReference type="InterPro" id="IPR043502">
    <property type="entry name" value="DNA/RNA_pol_sf"/>
</dbReference>
<organism evidence="1 2">
    <name type="scientific">Gymnodraco acuticeps</name>
    <name type="common">Antarctic dragonfish</name>
    <dbReference type="NCBI Taxonomy" id="8218"/>
    <lineage>
        <taxon>Eukaryota</taxon>
        <taxon>Metazoa</taxon>
        <taxon>Chordata</taxon>
        <taxon>Craniata</taxon>
        <taxon>Vertebrata</taxon>
        <taxon>Euteleostomi</taxon>
        <taxon>Actinopterygii</taxon>
        <taxon>Neopterygii</taxon>
        <taxon>Teleostei</taxon>
        <taxon>Neoteleostei</taxon>
        <taxon>Acanthomorphata</taxon>
        <taxon>Eupercaria</taxon>
        <taxon>Perciformes</taxon>
        <taxon>Notothenioidei</taxon>
        <taxon>Bathydraconidae</taxon>
        <taxon>Gymnodraco</taxon>
    </lineage>
</organism>
<sequence length="373" mass="43544">MVNRISVANLNDLLITQYNQDFSEKYYEEKKEMSGEGKRFMEIASSSVELKDGHYHLPLPFRKKDIVMPDNYEMVKQRTLNLLKRFKRDAEYAMEYKTFMEDVLKKGYAERVPPEQLNRNDGQIWYIPHHGVYHHQKRKLRVVFDGTASCKGTSLNKELLQGPDLANTLIGVLLGFRQEQIAFMGDIEAMFYQVQVQREHKDFLRFLWWPDGDTENSLEAYRMKVHLFGAVSSPSIANYALRQVAEDNSFKYDEEVTETINSNFYVDDCLKSVATVEQAIKLIRDLRDACAKGLFKDLDFDRENLPIERALGIKWDTEKDSFIFKVNIKNRALTRRGILSTISSIYDPLGFLSPFILKARQILQELCRIKWMG</sequence>
<keyword evidence="1" id="KW-1185">Reference proteome</keyword>
<proteinExistence type="predicted"/>
<dbReference type="Pfam" id="PF05380">
    <property type="entry name" value="Peptidase_A17"/>
    <property type="match status" value="1"/>
</dbReference>
<evidence type="ECO:0000313" key="1">
    <source>
        <dbReference type="Proteomes" id="UP000515161"/>
    </source>
</evidence>
<dbReference type="GeneID" id="117551795"/>
<reference evidence="2" key="1">
    <citation type="submission" date="2025-08" db="UniProtKB">
        <authorList>
            <consortium name="RefSeq"/>
        </authorList>
    </citation>
    <scope>IDENTIFICATION</scope>
</reference>
<dbReference type="KEGG" id="gacu:117551795"/>